<evidence type="ECO:0000256" key="4">
    <source>
        <dbReference type="ARBA" id="ARBA00022679"/>
    </source>
</evidence>
<evidence type="ECO:0000256" key="5">
    <source>
        <dbReference type="ARBA" id="ARBA00022801"/>
    </source>
</evidence>
<dbReference type="GO" id="GO:0071972">
    <property type="term" value="F:peptidoglycan L,D-transpeptidase activity"/>
    <property type="evidence" value="ECO:0007669"/>
    <property type="project" value="TreeGrafter"/>
</dbReference>
<comment type="caution">
    <text evidence="12">The sequence shown here is derived from an EMBL/GenBank/DDBJ whole genome shotgun (WGS) entry which is preliminary data.</text>
</comment>
<keyword evidence="4" id="KW-0808">Transferase</keyword>
<dbReference type="GO" id="GO:0016757">
    <property type="term" value="F:glycosyltransferase activity"/>
    <property type="evidence" value="ECO:0007669"/>
    <property type="project" value="UniProtKB-KW"/>
</dbReference>
<dbReference type="PROSITE" id="PS52029">
    <property type="entry name" value="LD_TPASE"/>
    <property type="match status" value="1"/>
</dbReference>
<dbReference type="InterPro" id="IPR038063">
    <property type="entry name" value="Transpep_catalytic_dom"/>
</dbReference>
<dbReference type="OrthoDB" id="9787225at2"/>
<comment type="similarity">
    <text evidence="2">Belongs to the YkuD family.</text>
</comment>
<name>A0A163CLZ6_9NEIS</name>
<keyword evidence="5" id="KW-0378">Hydrolase</keyword>
<keyword evidence="3" id="KW-0328">Glycosyltransferase</keyword>
<dbReference type="InterPro" id="IPR050979">
    <property type="entry name" value="LD-transpeptidase"/>
</dbReference>
<evidence type="ECO:0000256" key="7">
    <source>
        <dbReference type="ARBA" id="ARBA00022984"/>
    </source>
</evidence>
<dbReference type="UniPathway" id="UPA00219"/>
<evidence type="ECO:0000313" key="13">
    <source>
        <dbReference type="Proteomes" id="UP000076625"/>
    </source>
</evidence>
<evidence type="ECO:0000256" key="9">
    <source>
        <dbReference type="PROSITE-ProRule" id="PRU01373"/>
    </source>
</evidence>
<feature type="active site" description="Nucleophile" evidence="9">
    <location>
        <position position="195"/>
    </location>
</feature>
<dbReference type="GO" id="GO:0071555">
    <property type="term" value="P:cell wall organization"/>
    <property type="evidence" value="ECO:0007669"/>
    <property type="project" value="UniProtKB-UniRule"/>
</dbReference>
<dbReference type="InterPro" id="IPR005490">
    <property type="entry name" value="LD_TPept_cat_dom"/>
</dbReference>
<comment type="pathway">
    <text evidence="1 9">Cell wall biogenesis; peptidoglycan biosynthesis.</text>
</comment>
<reference evidence="13" key="1">
    <citation type="submission" date="2016-01" db="EMBL/GenBank/DDBJ databases">
        <title>Draft genome of Chromobacterium sp. F49.</title>
        <authorList>
            <person name="Hong K.W."/>
        </authorList>
    </citation>
    <scope>NUCLEOTIDE SEQUENCE [LARGE SCALE GENOMIC DNA]</scope>
    <source>
        <strain evidence="13">CN10</strain>
    </source>
</reference>
<evidence type="ECO:0000256" key="8">
    <source>
        <dbReference type="ARBA" id="ARBA00023316"/>
    </source>
</evidence>
<dbReference type="EMBL" id="LQQU01000017">
    <property type="protein sequence ID" value="KZE32751.1"/>
    <property type="molecule type" value="Genomic_DNA"/>
</dbReference>
<dbReference type="SUPFAM" id="SSF141523">
    <property type="entry name" value="L,D-transpeptidase catalytic domain-like"/>
    <property type="match status" value="1"/>
</dbReference>
<accession>A0A163CLZ6</accession>
<protein>
    <recommendedName>
        <fullName evidence="11">L,D-TPase catalytic domain-containing protein</fullName>
    </recommendedName>
</protein>
<evidence type="ECO:0000259" key="11">
    <source>
        <dbReference type="PROSITE" id="PS52029"/>
    </source>
</evidence>
<dbReference type="RefSeq" id="WP_066611653.1">
    <property type="nucleotide sequence ID" value="NZ_LQQU01000017.1"/>
</dbReference>
<evidence type="ECO:0000256" key="2">
    <source>
        <dbReference type="ARBA" id="ARBA00005992"/>
    </source>
</evidence>
<evidence type="ECO:0000256" key="6">
    <source>
        <dbReference type="ARBA" id="ARBA00022960"/>
    </source>
</evidence>
<dbReference type="CDD" id="cd16913">
    <property type="entry name" value="YkuD_like"/>
    <property type="match status" value="1"/>
</dbReference>
<feature type="signal peptide" evidence="10">
    <location>
        <begin position="1"/>
        <end position="20"/>
    </location>
</feature>
<feature type="active site" description="Proton donor/acceptor" evidence="9">
    <location>
        <position position="179"/>
    </location>
</feature>
<proteinExistence type="inferred from homology"/>
<evidence type="ECO:0000256" key="10">
    <source>
        <dbReference type="SAM" id="SignalP"/>
    </source>
</evidence>
<keyword evidence="7 9" id="KW-0573">Peptidoglycan synthesis</keyword>
<keyword evidence="10" id="KW-0732">Signal</keyword>
<dbReference type="GO" id="GO:0005576">
    <property type="term" value="C:extracellular region"/>
    <property type="evidence" value="ECO:0007669"/>
    <property type="project" value="TreeGrafter"/>
</dbReference>
<gene>
    <name evidence="12" type="ORF">AVW16_10200</name>
</gene>
<dbReference type="PANTHER" id="PTHR30582">
    <property type="entry name" value="L,D-TRANSPEPTIDASE"/>
    <property type="match status" value="1"/>
</dbReference>
<evidence type="ECO:0000256" key="3">
    <source>
        <dbReference type="ARBA" id="ARBA00022676"/>
    </source>
</evidence>
<dbReference type="PANTHER" id="PTHR30582:SF24">
    <property type="entry name" value="L,D-TRANSPEPTIDASE ERFK_SRFK-RELATED"/>
    <property type="match status" value="1"/>
</dbReference>
<sequence>MNTRCASRLAAAGLGFAALAAAAQTAPPLPPEPAGTAAFVLSANTDGPLTATTPNPYSYGRPWIRVDVKSQRLTYFDGWGLPVRHYEVSTAKNGVGELKNSYQTPRGWHRVCERIGDGVEADTIIFRREVTPWKYTRALHEQYPNKDWILTRILWLCGMEPGKNQGGDVDSYERFIYIHGAGQHVAYGTPTSLGCVRMKSEDVIDLYERTPNGTDVVIEENG</sequence>
<evidence type="ECO:0000256" key="1">
    <source>
        <dbReference type="ARBA" id="ARBA00004752"/>
    </source>
</evidence>
<dbReference type="Gene3D" id="2.40.440.10">
    <property type="entry name" value="L,D-transpeptidase catalytic domain-like"/>
    <property type="match status" value="1"/>
</dbReference>
<dbReference type="STRING" id="1452487.AVW16_10200"/>
<dbReference type="AlphaFoldDB" id="A0A163CLZ6"/>
<keyword evidence="13" id="KW-1185">Reference proteome</keyword>
<dbReference type="GO" id="GO:0018104">
    <property type="term" value="P:peptidoglycan-protein cross-linking"/>
    <property type="evidence" value="ECO:0007669"/>
    <property type="project" value="TreeGrafter"/>
</dbReference>
<dbReference type="Proteomes" id="UP000076625">
    <property type="component" value="Unassembled WGS sequence"/>
</dbReference>
<organism evidence="12 13">
    <name type="scientific">Crenobacter luteus</name>
    <dbReference type="NCBI Taxonomy" id="1452487"/>
    <lineage>
        <taxon>Bacteria</taxon>
        <taxon>Pseudomonadati</taxon>
        <taxon>Pseudomonadota</taxon>
        <taxon>Betaproteobacteria</taxon>
        <taxon>Neisseriales</taxon>
        <taxon>Neisseriaceae</taxon>
        <taxon>Crenobacter</taxon>
    </lineage>
</organism>
<feature type="chain" id="PRO_5007842203" description="L,D-TPase catalytic domain-containing protein" evidence="10">
    <location>
        <begin position="21"/>
        <end position="222"/>
    </location>
</feature>
<feature type="domain" description="L,D-TPase catalytic" evidence="11">
    <location>
        <begin position="62"/>
        <end position="219"/>
    </location>
</feature>
<keyword evidence="6 9" id="KW-0133">Cell shape</keyword>
<keyword evidence="8 9" id="KW-0961">Cell wall biogenesis/degradation</keyword>
<dbReference type="GO" id="GO:0008360">
    <property type="term" value="P:regulation of cell shape"/>
    <property type="evidence" value="ECO:0007669"/>
    <property type="project" value="UniProtKB-UniRule"/>
</dbReference>
<evidence type="ECO:0000313" key="12">
    <source>
        <dbReference type="EMBL" id="KZE32751.1"/>
    </source>
</evidence>
<dbReference type="Pfam" id="PF03734">
    <property type="entry name" value="YkuD"/>
    <property type="match status" value="1"/>
</dbReference>